<dbReference type="InterPro" id="IPR036045">
    <property type="entry name" value="Sec1-like_sf"/>
</dbReference>
<evidence type="ECO:0000256" key="1">
    <source>
        <dbReference type="ARBA" id="ARBA00009884"/>
    </source>
</evidence>
<organism evidence="2 3">
    <name type="scientific">Basidiobolus ranarum</name>
    <dbReference type="NCBI Taxonomy" id="34480"/>
    <lineage>
        <taxon>Eukaryota</taxon>
        <taxon>Fungi</taxon>
        <taxon>Fungi incertae sedis</taxon>
        <taxon>Zoopagomycota</taxon>
        <taxon>Entomophthoromycotina</taxon>
        <taxon>Basidiobolomycetes</taxon>
        <taxon>Basidiobolales</taxon>
        <taxon>Basidiobolaceae</taxon>
        <taxon>Basidiobolus</taxon>
    </lineage>
</organism>
<comment type="similarity">
    <text evidence="1">Belongs to the STXBP/unc-18/SEC1 family.</text>
</comment>
<dbReference type="InterPro" id="IPR027482">
    <property type="entry name" value="Sec1-like_dom2"/>
</dbReference>
<proteinExistence type="inferred from homology"/>
<dbReference type="EMBL" id="JASJQH010000042">
    <property type="protein sequence ID" value="KAK9767980.1"/>
    <property type="molecule type" value="Genomic_DNA"/>
</dbReference>
<dbReference type="Gene3D" id="3.90.830.10">
    <property type="entry name" value="Syntaxin Binding Protein 1, Chain A, domain 2"/>
    <property type="match status" value="1"/>
</dbReference>
<accession>A0ABR2X2G6</accession>
<comment type="caution">
    <text evidence="2">The sequence shown here is derived from an EMBL/GenBank/DDBJ whole genome shotgun (WGS) entry which is preliminary data.</text>
</comment>
<dbReference type="Pfam" id="PF00995">
    <property type="entry name" value="Sec1"/>
    <property type="match status" value="1"/>
</dbReference>
<reference evidence="2 3" key="1">
    <citation type="submission" date="2023-04" db="EMBL/GenBank/DDBJ databases">
        <title>Genome of Basidiobolus ranarum AG-B5.</title>
        <authorList>
            <person name="Stajich J.E."/>
            <person name="Carter-House D."/>
            <person name="Gryganskyi A."/>
        </authorList>
    </citation>
    <scope>NUCLEOTIDE SEQUENCE [LARGE SCALE GENOMIC DNA]</scope>
    <source>
        <strain evidence="2 3">AG-B5</strain>
    </source>
</reference>
<dbReference type="Gene3D" id="3.40.50.2060">
    <property type="match status" value="1"/>
</dbReference>
<keyword evidence="3" id="KW-1185">Reference proteome</keyword>
<evidence type="ECO:0000313" key="2">
    <source>
        <dbReference type="EMBL" id="KAK9767980.1"/>
    </source>
</evidence>
<dbReference type="Gene3D" id="3.40.50.1910">
    <property type="match status" value="1"/>
</dbReference>
<gene>
    <name evidence="2" type="primary">SLY1</name>
    <name evidence="2" type="ORF">K7432_001750</name>
</gene>
<dbReference type="PANTHER" id="PTHR11679">
    <property type="entry name" value="VESICLE PROTEIN SORTING-ASSOCIATED"/>
    <property type="match status" value="1"/>
</dbReference>
<dbReference type="InterPro" id="IPR043154">
    <property type="entry name" value="Sec-1-like_dom1"/>
</dbReference>
<dbReference type="Gene3D" id="1.25.40.60">
    <property type="match status" value="1"/>
</dbReference>
<dbReference type="Proteomes" id="UP001479436">
    <property type="component" value="Unassembled WGS sequence"/>
</dbReference>
<dbReference type="PIRSF" id="PIRSF005715">
    <property type="entry name" value="VPS45_Sec1"/>
    <property type="match status" value="1"/>
</dbReference>
<name>A0ABR2X2G6_9FUNG</name>
<evidence type="ECO:0000313" key="3">
    <source>
        <dbReference type="Proteomes" id="UP001479436"/>
    </source>
</evidence>
<sequence>METTEKSLRDKQIDAIVKMLNLNHEDTSTNEESNIPLIGLASGDPVWKVLIFDQFGQDLISSVLRVNDLRENGVTVHMLLNSERLPIPDVPAIYFVEPTQENVRKISEDFTKNLYESYYLNFSSALPRPLLEDLASVAITTNSSDQIAQVYDQYLNFVCSESNMFSLNIQNSYLQLNDPSAPETSIQGMIDQIVNSLFSVLVTMGVVPVIRCPRGGAAEMISQRLDSKLRDHVLNNRANLFADTNGLATQSPVLILLDRSIDLAPLFSHSWTYQALVHDALDMKLNRIVIQTQDQGRVTKKGYDLDIQDFFWAKNASAPFPQVAEEIDLELSKYKQDAAEITRMSGLTSLDDVNQMDVTSNAKHLKSAITALPELTARKTTIDMHMNIATALLNIIKDRQLDVFFQMEESMGKQNKSTILEAINDATKKPEDKMRLFLIYYLSVEKILQEDMDEYEAALEKAECDMKPLYYLKRVRAFTRMTSVTNVNPSAYKGPDFLNRFSSISNKLTDHLKEGGIMGGAYGNLLSSFKNLLPTRKDLNVTKVVEQMMDPNSVINETDDYLYFNPKLSRSSVGKYTRGKVPFQEAIVFVVGGGNYVEYQNLQEFAQRQVIKKKITYGSTELLTPRGFLQQLGMLGKEQVN</sequence>
<dbReference type="SUPFAM" id="SSF56815">
    <property type="entry name" value="Sec1/munc18-like (SM) proteins"/>
    <property type="match status" value="1"/>
</dbReference>
<dbReference type="InterPro" id="IPR043127">
    <property type="entry name" value="Sec-1-like_dom3a"/>
</dbReference>
<protein>
    <submittedName>
        <fullName evidence="2">Vesicle trafficking between the ER and Golgi</fullName>
    </submittedName>
</protein>
<dbReference type="InterPro" id="IPR001619">
    <property type="entry name" value="Sec1-like"/>
</dbReference>